<protein>
    <submittedName>
        <fullName evidence="11">Matrix metalloproteinase-26</fullName>
    </submittedName>
</protein>
<dbReference type="InterPro" id="IPR001818">
    <property type="entry name" value="Pept_M10_metallopeptidase"/>
</dbReference>
<sequence>MLHHPCYEITDRADYSISPEGSKWNKHTLTYRIINYPKGMTPSTVNGIIHDAVSIWSNVTSSIFQKVKGQDSDIKFSFWQLDKKLTWEGGSGVQYHGDGWPFDGPGHILAHAFLPNSETPAIIHFDKGEPWSTSYKVFNLLLVTIHELGHSLGLWHFMSQNSIVYPRYVYQNPRTFHLDVDDIQKIQQLWGERCSSEMP</sequence>
<dbReference type="PANTHER" id="PTHR10201">
    <property type="entry name" value="MATRIX METALLOPROTEINASE"/>
    <property type="match status" value="1"/>
</dbReference>
<dbReference type="InterPro" id="IPR006026">
    <property type="entry name" value="Peptidase_Metallo"/>
</dbReference>
<dbReference type="GO" id="GO:0004222">
    <property type="term" value="F:metalloendopeptidase activity"/>
    <property type="evidence" value="ECO:0007669"/>
    <property type="project" value="InterPro"/>
</dbReference>
<evidence type="ECO:0000256" key="5">
    <source>
        <dbReference type="ARBA" id="ARBA00022833"/>
    </source>
</evidence>
<dbReference type="Gene3D" id="3.40.390.10">
    <property type="entry name" value="Collagenase (Catalytic Domain)"/>
    <property type="match status" value="1"/>
</dbReference>
<feature type="binding site" evidence="8">
    <location>
        <position position="111"/>
    </location>
    <ligand>
        <name>Zn(2+)</name>
        <dbReference type="ChEBI" id="CHEBI:29105"/>
        <label>1</label>
    </ligand>
</feature>
<accession>A0A6J2LTQ0</accession>
<proteinExistence type="inferred from homology"/>
<feature type="binding site" evidence="8">
    <location>
        <position position="124"/>
    </location>
    <ligand>
        <name>Zn(2+)</name>
        <dbReference type="ChEBI" id="CHEBI:29105"/>
        <label>1</label>
    </ligand>
</feature>
<dbReference type="AlphaFoldDB" id="A0A6J2LTQ0"/>
<comment type="cofactor">
    <cofactor evidence="8">
        <name>Ca(2+)</name>
        <dbReference type="ChEBI" id="CHEBI:29108"/>
    </cofactor>
    <text evidence="8">Can bind about 5 Ca(2+) ions per subunit.</text>
</comment>
<keyword evidence="11" id="KW-0482">Metalloprotease</keyword>
<dbReference type="GO" id="GO:0030198">
    <property type="term" value="P:extracellular matrix organization"/>
    <property type="evidence" value="ECO:0007669"/>
    <property type="project" value="TreeGrafter"/>
</dbReference>
<keyword evidence="5 8" id="KW-0862">Zinc</keyword>
<evidence type="ECO:0000313" key="11">
    <source>
        <dbReference type="RefSeq" id="XP_028370696.1"/>
    </source>
</evidence>
<feature type="binding site" evidence="8">
    <location>
        <position position="146"/>
    </location>
    <ligand>
        <name>Zn(2+)</name>
        <dbReference type="ChEBI" id="CHEBI:29105"/>
        <label>2</label>
        <note>catalytic</note>
    </ligand>
</feature>
<evidence type="ECO:0000313" key="10">
    <source>
        <dbReference type="Proteomes" id="UP000504628"/>
    </source>
</evidence>
<evidence type="ECO:0000256" key="2">
    <source>
        <dbReference type="ARBA" id="ARBA00022670"/>
    </source>
</evidence>
<feature type="binding site" evidence="8">
    <location>
        <position position="129"/>
    </location>
    <ligand>
        <name>Ca(2+)</name>
        <dbReference type="ChEBI" id="CHEBI:29108"/>
        <label>3</label>
    </ligand>
</feature>
<feature type="binding site" evidence="8">
    <location>
        <position position="156"/>
    </location>
    <ligand>
        <name>Zn(2+)</name>
        <dbReference type="ChEBI" id="CHEBI:29105"/>
        <label>2</label>
        <note>catalytic</note>
    </ligand>
</feature>
<feature type="binding site" evidence="8">
    <location>
        <position position="96"/>
    </location>
    <ligand>
        <name>Zn(2+)</name>
        <dbReference type="ChEBI" id="CHEBI:29105"/>
        <label>1</label>
    </ligand>
</feature>
<gene>
    <name evidence="11" type="primary">MMP26</name>
</gene>
<keyword evidence="4" id="KW-0378">Hydrolase</keyword>
<dbReference type="InParanoid" id="A0A6J2LTQ0"/>
<feature type="binding site" evidence="8">
    <location>
        <position position="129"/>
    </location>
    <ligand>
        <name>Ca(2+)</name>
        <dbReference type="ChEBI" id="CHEBI:29108"/>
        <label>1</label>
    </ligand>
</feature>
<feature type="binding site" evidence="8">
    <location>
        <position position="150"/>
    </location>
    <ligand>
        <name>Zn(2+)</name>
        <dbReference type="ChEBI" id="CHEBI:29105"/>
        <label>2</label>
        <note>catalytic</note>
    </ligand>
</feature>
<evidence type="ECO:0000256" key="4">
    <source>
        <dbReference type="ARBA" id="ARBA00022801"/>
    </source>
</evidence>
<feature type="binding site" evidence="8">
    <location>
        <position position="73"/>
    </location>
    <ligand>
        <name>Ca(2+)</name>
        <dbReference type="ChEBI" id="CHEBI:29108"/>
        <label>2</label>
    </ligand>
</feature>
<feature type="active site" evidence="7">
    <location>
        <position position="147"/>
    </location>
</feature>
<dbReference type="GO" id="GO:0005615">
    <property type="term" value="C:extracellular space"/>
    <property type="evidence" value="ECO:0007669"/>
    <property type="project" value="TreeGrafter"/>
</dbReference>
<keyword evidence="10" id="KW-1185">Reference proteome</keyword>
<dbReference type="PANTHER" id="PTHR10201:SF76">
    <property type="entry name" value="MATRIX METALLOPROTEINASE-26"/>
    <property type="match status" value="1"/>
</dbReference>
<dbReference type="GO" id="GO:0030574">
    <property type="term" value="P:collagen catabolic process"/>
    <property type="evidence" value="ECO:0007669"/>
    <property type="project" value="TreeGrafter"/>
</dbReference>
<dbReference type="Proteomes" id="UP000504628">
    <property type="component" value="Chromosome 6"/>
</dbReference>
<keyword evidence="6" id="KW-0865">Zymogen</keyword>
<feature type="domain" description="Peptidase metallopeptidase" evidence="9">
    <location>
        <begin position="20"/>
        <end position="192"/>
    </location>
</feature>
<dbReference type="InterPro" id="IPR021190">
    <property type="entry name" value="Pept_M10A"/>
</dbReference>
<dbReference type="GeneID" id="114498884"/>
<dbReference type="SMART" id="SM00235">
    <property type="entry name" value="ZnMc"/>
    <property type="match status" value="1"/>
</dbReference>
<dbReference type="KEGG" id="pdic:114498884"/>
<evidence type="ECO:0000256" key="1">
    <source>
        <dbReference type="ARBA" id="ARBA00010370"/>
    </source>
</evidence>
<evidence type="ECO:0000256" key="6">
    <source>
        <dbReference type="ARBA" id="ARBA00023145"/>
    </source>
</evidence>
<comment type="cofactor">
    <cofactor evidence="8">
        <name>Zn(2+)</name>
        <dbReference type="ChEBI" id="CHEBI:29105"/>
    </cofactor>
    <text evidence="8">Binds 2 Zn(2+) ions per subunit.</text>
</comment>
<dbReference type="CDD" id="cd04278">
    <property type="entry name" value="ZnMc_MMP"/>
    <property type="match status" value="1"/>
</dbReference>
<dbReference type="SUPFAM" id="SSF55486">
    <property type="entry name" value="Metalloproteases ('zincins'), catalytic domain"/>
    <property type="match status" value="1"/>
</dbReference>
<evidence type="ECO:0000256" key="3">
    <source>
        <dbReference type="ARBA" id="ARBA00022723"/>
    </source>
</evidence>
<keyword evidence="3 8" id="KW-0479">Metal-binding</keyword>
<dbReference type="InterPro" id="IPR024079">
    <property type="entry name" value="MetalloPept_cat_dom_sf"/>
</dbReference>
<feature type="binding site" evidence="8">
    <location>
        <position position="98"/>
    </location>
    <ligand>
        <name>Zn(2+)</name>
        <dbReference type="ChEBI" id="CHEBI:29105"/>
        <label>1</label>
    </ligand>
</feature>
<dbReference type="InterPro" id="IPR033739">
    <property type="entry name" value="M10A_MMP"/>
</dbReference>
<dbReference type="GO" id="GO:0031012">
    <property type="term" value="C:extracellular matrix"/>
    <property type="evidence" value="ECO:0007669"/>
    <property type="project" value="InterPro"/>
</dbReference>
<dbReference type="Pfam" id="PF00413">
    <property type="entry name" value="Peptidase_M10"/>
    <property type="match status" value="1"/>
</dbReference>
<feature type="binding site" evidence="8">
    <location>
        <position position="126"/>
    </location>
    <ligand>
        <name>Ca(2+)</name>
        <dbReference type="ChEBI" id="CHEBI:29108"/>
        <label>3</label>
    </ligand>
</feature>
<feature type="binding site" evidence="8">
    <location>
        <position position="103"/>
    </location>
    <ligand>
        <name>Ca(2+)</name>
        <dbReference type="ChEBI" id="CHEBI:29108"/>
        <label>3</label>
    </ligand>
</feature>
<feature type="binding site" evidence="8">
    <location>
        <position position="104"/>
    </location>
    <ligand>
        <name>Ca(2+)</name>
        <dbReference type="ChEBI" id="CHEBI:29108"/>
        <label>3</label>
    </ligand>
</feature>
<name>A0A6J2LTQ0_9CHIR</name>
<reference evidence="11" key="1">
    <citation type="submission" date="2025-08" db="UniProtKB">
        <authorList>
            <consortium name="RefSeq"/>
        </authorList>
    </citation>
    <scope>IDENTIFICATION</scope>
    <source>
        <tissue evidence="11">Muscle</tissue>
    </source>
</reference>
<organism evidence="10 11">
    <name type="scientific">Phyllostomus discolor</name>
    <name type="common">pale spear-nosed bat</name>
    <dbReference type="NCBI Taxonomy" id="89673"/>
    <lineage>
        <taxon>Eukaryota</taxon>
        <taxon>Metazoa</taxon>
        <taxon>Chordata</taxon>
        <taxon>Craniata</taxon>
        <taxon>Vertebrata</taxon>
        <taxon>Euteleostomi</taxon>
        <taxon>Mammalia</taxon>
        <taxon>Eutheria</taxon>
        <taxon>Laurasiatheria</taxon>
        <taxon>Chiroptera</taxon>
        <taxon>Yangochiroptera</taxon>
        <taxon>Phyllostomidae</taxon>
        <taxon>Phyllostominae</taxon>
        <taxon>Phyllostomus</taxon>
    </lineage>
</organism>
<evidence type="ECO:0000259" key="9">
    <source>
        <dbReference type="SMART" id="SM00235"/>
    </source>
</evidence>
<dbReference type="RefSeq" id="XP_028370696.1">
    <property type="nucleotide sequence ID" value="XM_028514895.2"/>
</dbReference>
<dbReference type="PRINTS" id="PR00138">
    <property type="entry name" value="MATRIXIN"/>
</dbReference>
<dbReference type="CTD" id="56547"/>
<dbReference type="GO" id="GO:0008270">
    <property type="term" value="F:zinc ion binding"/>
    <property type="evidence" value="ECO:0007669"/>
    <property type="project" value="InterPro"/>
</dbReference>
<evidence type="ECO:0000256" key="8">
    <source>
        <dbReference type="PIRSR" id="PIRSR621190-2"/>
    </source>
</evidence>
<evidence type="ECO:0000256" key="7">
    <source>
        <dbReference type="PIRSR" id="PIRSR621190-1"/>
    </source>
</evidence>
<comment type="similarity">
    <text evidence="1">Belongs to the peptidase M10A family.</text>
</comment>
<keyword evidence="2" id="KW-0645">Protease</keyword>
<dbReference type="OrthoDB" id="406838at2759"/>
<dbReference type="GO" id="GO:0006508">
    <property type="term" value="P:proteolysis"/>
    <property type="evidence" value="ECO:0007669"/>
    <property type="project" value="UniProtKB-KW"/>
</dbReference>
<keyword evidence="8" id="KW-0106">Calcium</keyword>